<keyword evidence="4" id="KW-1185">Reference proteome</keyword>
<accession>A3DI83</accession>
<dbReference type="Gene3D" id="1.10.260.40">
    <property type="entry name" value="lambda repressor-like DNA-binding domains"/>
    <property type="match status" value="1"/>
</dbReference>
<proteinExistence type="predicted"/>
<reference evidence="4" key="1">
    <citation type="submission" date="2007-02" db="EMBL/GenBank/DDBJ databases">
        <title>Complete sequence of Clostridium thermocellum ATCC 27405.</title>
        <authorList>
            <consortium name="US DOE Joint Genome Institute"/>
            <person name="Copeland A."/>
            <person name="Lucas S."/>
            <person name="Lapidus A."/>
            <person name="Barry K."/>
            <person name="Detter J.C."/>
            <person name="Glavina del Rio T."/>
            <person name="Hammon N."/>
            <person name="Israni S."/>
            <person name="Dalin E."/>
            <person name="Tice H."/>
            <person name="Pitluck S."/>
            <person name="Chertkov O."/>
            <person name="Brettin T."/>
            <person name="Bruce D."/>
            <person name="Han C."/>
            <person name="Tapia R."/>
            <person name="Gilna P."/>
            <person name="Schmutz J."/>
            <person name="Larimer F."/>
            <person name="Land M."/>
            <person name="Hauser L."/>
            <person name="Kyrpides N."/>
            <person name="Mikhailova N."/>
            <person name="Wu J.H.D."/>
            <person name="Newcomb M."/>
            <person name="Richardson P."/>
        </authorList>
    </citation>
    <scope>NUCLEOTIDE SEQUENCE [LARGE SCALE GENOMIC DNA]</scope>
    <source>
        <strain evidence="4">ATCC 27405 / DSM 1237 / JCM 9322 / NBRC 103400 / NCIMB 10682 / NRRL B-4536 / VPI 7372</strain>
    </source>
</reference>
<dbReference type="PROSITE" id="PS50943">
    <property type="entry name" value="HTH_CROC1"/>
    <property type="match status" value="1"/>
</dbReference>
<evidence type="ECO:0000313" key="4">
    <source>
        <dbReference type="Proteomes" id="UP000002145"/>
    </source>
</evidence>
<dbReference type="HOGENOM" id="CLU_066192_4_5_9"/>
<dbReference type="eggNOG" id="COG1476">
    <property type="taxonomic scope" value="Bacteria"/>
</dbReference>
<dbReference type="PANTHER" id="PTHR46558:SF11">
    <property type="entry name" value="HTH-TYPE TRANSCRIPTIONAL REGULATOR XRE"/>
    <property type="match status" value="1"/>
</dbReference>
<dbReference type="GO" id="GO:0003677">
    <property type="term" value="F:DNA binding"/>
    <property type="evidence" value="ECO:0007669"/>
    <property type="project" value="UniProtKB-KW"/>
</dbReference>
<evidence type="ECO:0000256" key="1">
    <source>
        <dbReference type="ARBA" id="ARBA00023125"/>
    </source>
</evidence>
<evidence type="ECO:0000259" key="2">
    <source>
        <dbReference type="PROSITE" id="PS50943"/>
    </source>
</evidence>
<evidence type="ECO:0000313" key="3">
    <source>
        <dbReference type="EMBL" id="ABN53662.1"/>
    </source>
</evidence>
<dbReference type="PANTHER" id="PTHR46558">
    <property type="entry name" value="TRACRIPTIONAL REGULATORY PROTEIN-RELATED-RELATED"/>
    <property type="match status" value="1"/>
</dbReference>
<dbReference type="RefSeq" id="WP_020457805.1">
    <property type="nucleotide sequence ID" value="NC_009012.1"/>
</dbReference>
<reference evidence="3 4" key="2">
    <citation type="journal article" date="2013" name="Biotechnol. Biofuels">
        <title>Global transcriptome analysis of Clostridium thermocellum ATCC 27405 during growth on dilute acid pretreated Populus and switchgrass.</title>
        <authorList>
            <person name="Wilson C.M."/>
            <person name="Rodriguez M.Jr."/>
            <person name="Johnson C.M."/>
            <person name="Martin S.L."/>
            <person name="Chu T.M."/>
            <person name="Wolfinger R.D."/>
            <person name="Hauser L.J."/>
            <person name="Land M.L."/>
            <person name="Klingeman D.M."/>
            <person name="Syed M.H."/>
            <person name="Ragauskas A.J."/>
            <person name="Tschaplinski T.J."/>
            <person name="Mielenz J.R."/>
            <person name="Brown S.D."/>
        </authorList>
    </citation>
    <scope>NUCLEOTIDE SEQUENCE [LARGE SCALE GENOMIC DNA]</scope>
    <source>
        <strain evidence="4">ATCC 27405 / DSM 1237 / JCM 9322 / NBRC 103400 / NCIMB 10682 / NRRL B-4536 / VPI 7372</strain>
    </source>
</reference>
<dbReference type="InterPro" id="IPR010982">
    <property type="entry name" value="Lambda_DNA-bd_dom_sf"/>
</dbReference>
<dbReference type="GeneID" id="35803619"/>
<gene>
    <name evidence="3" type="ordered locus">Cthe_2460</name>
</gene>
<feature type="domain" description="HTH cro/C1-type" evidence="2">
    <location>
        <begin position="7"/>
        <end position="61"/>
    </location>
</feature>
<dbReference type="AlphaFoldDB" id="A3DI83"/>
<sequence length="142" mass="16924">MPFNEILRQLRTEKNLSQKDVADAIGVDRTTYTKYETGKSQPDFVTIQKLAEFYSVSVDYLLGRTDIRNPYIPEEYTQKHKVTKRDLMQYEDFIKQAGIFFMNDEVAEEDKEKLFRDISELFWKAKEMNKKKYGRKKAKTDQ</sequence>
<dbReference type="SUPFAM" id="SSF47413">
    <property type="entry name" value="lambda repressor-like DNA-binding domains"/>
    <property type="match status" value="1"/>
</dbReference>
<dbReference type="CDD" id="cd00093">
    <property type="entry name" value="HTH_XRE"/>
    <property type="match status" value="1"/>
</dbReference>
<dbReference type="Pfam" id="PF01381">
    <property type="entry name" value="HTH_3"/>
    <property type="match status" value="1"/>
</dbReference>
<dbReference type="KEGG" id="cth:Cthe_2460"/>
<dbReference type="EMBL" id="CP000568">
    <property type="protein sequence ID" value="ABN53662.1"/>
    <property type="molecule type" value="Genomic_DNA"/>
</dbReference>
<dbReference type="STRING" id="203119.Cthe_2460"/>
<protein>
    <submittedName>
        <fullName evidence="3">Helix-turn-helix domain protein</fullName>
    </submittedName>
</protein>
<keyword evidence="1" id="KW-0238">DNA-binding</keyword>
<organism evidence="3 4">
    <name type="scientific">Acetivibrio thermocellus (strain ATCC 27405 / DSM 1237 / JCM 9322 / NBRC 103400 / NCIMB 10682 / NRRL B-4536 / VPI 7372)</name>
    <name type="common">Clostridium thermocellum</name>
    <dbReference type="NCBI Taxonomy" id="203119"/>
    <lineage>
        <taxon>Bacteria</taxon>
        <taxon>Bacillati</taxon>
        <taxon>Bacillota</taxon>
        <taxon>Clostridia</taxon>
        <taxon>Eubacteriales</taxon>
        <taxon>Oscillospiraceae</taxon>
        <taxon>Acetivibrio</taxon>
    </lineage>
</organism>
<dbReference type="OrthoDB" id="6315255at2"/>
<dbReference type="SMART" id="SM00530">
    <property type="entry name" value="HTH_XRE"/>
    <property type="match status" value="1"/>
</dbReference>
<name>A3DI83_ACET2</name>
<dbReference type="Proteomes" id="UP000002145">
    <property type="component" value="Chromosome"/>
</dbReference>
<dbReference type="InterPro" id="IPR001387">
    <property type="entry name" value="Cro/C1-type_HTH"/>
</dbReference>